<feature type="transmembrane region" description="Helical" evidence="7">
    <location>
        <begin position="217"/>
        <end position="238"/>
    </location>
</feature>
<protein>
    <submittedName>
        <fullName evidence="8">Metal ABC transporter permease</fullName>
    </submittedName>
</protein>
<organism evidence="8 9">
    <name type="scientific">Pontiella agarivorans</name>
    <dbReference type="NCBI Taxonomy" id="3038953"/>
    <lineage>
        <taxon>Bacteria</taxon>
        <taxon>Pseudomonadati</taxon>
        <taxon>Kiritimatiellota</taxon>
        <taxon>Kiritimatiellia</taxon>
        <taxon>Kiritimatiellales</taxon>
        <taxon>Pontiellaceae</taxon>
        <taxon>Pontiella</taxon>
    </lineage>
</organism>
<feature type="transmembrane region" description="Helical" evidence="7">
    <location>
        <begin position="64"/>
        <end position="82"/>
    </location>
</feature>
<evidence type="ECO:0000256" key="5">
    <source>
        <dbReference type="ARBA" id="ARBA00023136"/>
    </source>
</evidence>
<comment type="similarity">
    <text evidence="2 6">Belongs to the ABC-3 integral membrane protein family.</text>
</comment>
<feature type="transmembrane region" description="Helical" evidence="7">
    <location>
        <begin position="178"/>
        <end position="205"/>
    </location>
</feature>
<dbReference type="PANTHER" id="PTHR30477">
    <property type="entry name" value="ABC-TRANSPORTER METAL-BINDING PROTEIN"/>
    <property type="match status" value="1"/>
</dbReference>
<dbReference type="EMBL" id="JARVCO010000010">
    <property type="protein sequence ID" value="MDZ8118795.1"/>
    <property type="molecule type" value="Genomic_DNA"/>
</dbReference>
<proteinExistence type="inferred from homology"/>
<comment type="subcellular location">
    <subcellularLocation>
        <location evidence="6">Cell membrane</location>
        <topology evidence="6">Multi-pass membrane protein</topology>
    </subcellularLocation>
    <subcellularLocation>
        <location evidence="1">Membrane</location>
        <topology evidence="1">Multi-pass membrane protein</topology>
    </subcellularLocation>
</comment>
<keyword evidence="5 7" id="KW-0472">Membrane</keyword>
<evidence type="ECO:0000313" key="8">
    <source>
        <dbReference type="EMBL" id="MDZ8118795.1"/>
    </source>
</evidence>
<evidence type="ECO:0000256" key="3">
    <source>
        <dbReference type="ARBA" id="ARBA00022692"/>
    </source>
</evidence>
<dbReference type="SUPFAM" id="SSF81345">
    <property type="entry name" value="ABC transporter involved in vitamin B12 uptake, BtuC"/>
    <property type="match status" value="1"/>
</dbReference>
<feature type="transmembrane region" description="Helical" evidence="7">
    <location>
        <begin position="15"/>
        <end position="35"/>
    </location>
</feature>
<accession>A0ABU5MX50</accession>
<gene>
    <name evidence="8" type="ORF">P9H32_09150</name>
</gene>
<keyword evidence="3 6" id="KW-0812">Transmembrane</keyword>
<dbReference type="InterPro" id="IPR001626">
    <property type="entry name" value="ABC_TroCD"/>
</dbReference>
<dbReference type="RefSeq" id="WP_322608592.1">
    <property type="nucleotide sequence ID" value="NZ_JARVCO010000010.1"/>
</dbReference>
<evidence type="ECO:0000256" key="7">
    <source>
        <dbReference type="SAM" id="Phobius"/>
    </source>
</evidence>
<keyword evidence="4 7" id="KW-1133">Transmembrane helix</keyword>
<evidence type="ECO:0000256" key="6">
    <source>
        <dbReference type="RuleBase" id="RU003943"/>
    </source>
</evidence>
<dbReference type="PANTHER" id="PTHR30477:SF19">
    <property type="entry name" value="METAL ABC TRANSPORTER PERMEASE"/>
    <property type="match status" value="1"/>
</dbReference>
<reference evidence="8 9" key="1">
    <citation type="journal article" date="2024" name="Appl. Environ. Microbiol.">
        <title>Pontiella agarivorans sp. nov., a novel marine anaerobic bacterium capable of degrading macroalgal polysaccharides and fixing nitrogen.</title>
        <authorList>
            <person name="Liu N."/>
            <person name="Kivenson V."/>
            <person name="Peng X."/>
            <person name="Cui Z."/>
            <person name="Lankiewicz T.S."/>
            <person name="Gosselin K.M."/>
            <person name="English C.J."/>
            <person name="Blair E.M."/>
            <person name="O'Malley M.A."/>
            <person name="Valentine D.L."/>
        </authorList>
    </citation>
    <scope>NUCLEOTIDE SEQUENCE [LARGE SCALE GENOMIC DNA]</scope>
    <source>
        <strain evidence="8 9">NLcol2</strain>
    </source>
</reference>
<keyword evidence="9" id="KW-1185">Reference proteome</keyword>
<evidence type="ECO:0000256" key="2">
    <source>
        <dbReference type="ARBA" id="ARBA00008034"/>
    </source>
</evidence>
<sequence length="278" mass="29721">MHDAMSCLYCQFPEALTAGLLISAVCALLGVFVILKRAVFIGITLSEVAACGVAASFLLGIPPIAGSFALVLGAVSLFAIPFENQRIPRDTLMGIIFIAATALTILLVSKSGPGLMEINAVLYGDLILASAKELKILFGILTPALLLFICILRPTLYSFMDREGAKVLGIKTWIWESLYFLMLGMVISAASQIAGALLIFCYLVVSPAAALVASKRIAHVLLIAPALAMLATFTGMVVSFNFDLPTNQTICMASCFLFVLVSIISGVYRRLLPIEHQN</sequence>
<evidence type="ECO:0000256" key="1">
    <source>
        <dbReference type="ARBA" id="ARBA00004141"/>
    </source>
</evidence>
<name>A0ABU5MX50_9BACT</name>
<feature type="transmembrane region" description="Helical" evidence="7">
    <location>
        <begin position="136"/>
        <end position="157"/>
    </location>
</feature>
<evidence type="ECO:0000256" key="4">
    <source>
        <dbReference type="ARBA" id="ARBA00022989"/>
    </source>
</evidence>
<dbReference type="InterPro" id="IPR037294">
    <property type="entry name" value="ABC_BtuC-like"/>
</dbReference>
<comment type="caution">
    <text evidence="8">The sequence shown here is derived from an EMBL/GenBank/DDBJ whole genome shotgun (WGS) entry which is preliminary data.</text>
</comment>
<evidence type="ECO:0000313" key="9">
    <source>
        <dbReference type="Proteomes" id="UP001290861"/>
    </source>
</evidence>
<keyword evidence="6" id="KW-0813">Transport</keyword>
<dbReference type="Gene3D" id="1.10.3470.10">
    <property type="entry name" value="ABC transporter involved in vitamin B12 uptake, BtuC"/>
    <property type="match status" value="1"/>
</dbReference>
<dbReference type="Proteomes" id="UP001290861">
    <property type="component" value="Unassembled WGS sequence"/>
</dbReference>
<feature type="transmembrane region" description="Helical" evidence="7">
    <location>
        <begin position="250"/>
        <end position="268"/>
    </location>
</feature>
<dbReference type="Pfam" id="PF00950">
    <property type="entry name" value="ABC-3"/>
    <property type="match status" value="1"/>
</dbReference>
<feature type="transmembrane region" description="Helical" evidence="7">
    <location>
        <begin position="94"/>
        <end position="116"/>
    </location>
</feature>